<evidence type="ECO:0000313" key="6">
    <source>
        <dbReference type="Proteomes" id="UP000542813"/>
    </source>
</evidence>
<dbReference type="Proteomes" id="UP000542813">
    <property type="component" value="Unassembled WGS sequence"/>
</dbReference>
<proteinExistence type="predicted"/>
<dbReference type="PROSITE" id="PS50949">
    <property type="entry name" value="HTH_GNTR"/>
    <property type="match status" value="1"/>
</dbReference>
<dbReference type="GO" id="GO:0003677">
    <property type="term" value="F:DNA binding"/>
    <property type="evidence" value="ECO:0007669"/>
    <property type="project" value="UniProtKB-KW"/>
</dbReference>
<dbReference type="RefSeq" id="WP_184820602.1">
    <property type="nucleotide sequence ID" value="NZ_JACHMM010000001.1"/>
</dbReference>
<name>A0A7W9GNL7_9ACTN</name>
<dbReference type="AlphaFoldDB" id="A0A7W9GNL7"/>
<dbReference type="Pfam" id="PF00392">
    <property type="entry name" value="GntR"/>
    <property type="match status" value="1"/>
</dbReference>
<organism evidence="5 6">
    <name type="scientific">Jiangella mangrovi</name>
    <dbReference type="NCBI Taxonomy" id="1524084"/>
    <lineage>
        <taxon>Bacteria</taxon>
        <taxon>Bacillati</taxon>
        <taxon>Actinomycetota</taxon>
        <taxon>Actinomycetes</taxon>
        <taxon>Jiangellales</taxon>
        <taxon>Jiangellaceae</taxon>
        <taxon>Jiangella</taxon>
    </lineage>
</organism>
<sequence>MAKAKAAAADNGQSAAGQEVLDRLAQSVRGTFQTVEDMTQSFIREAILQGHFPPGQRLNLDNIAATLGVSRMPVRASLRQLEGEGLVRIHAHRGVTVSVLLPDEIAEIYELRILLETYLLERAMPHLNEDILRDLRKSAEAMESAADLADGLEIRKDFYEKLYALAERPRALGEAKHLRGSVGRYLLLLRVTEEHGGHPGLLSHLEKGDLEGGKKWLSTHLSHVSEELQKLVSENGPTAAATTR</sequence>
<evidence type="ECO:0000313" key="5">
    <source>
        <dbReference type="EMBL" id="MBB5786891.1"/>
    </source>
</evidence>
<dbReference type="InterPro" id="IPR036390">
    <property type="entry name" value="WH_DNA-bd_sf"/>
</dbReference>
<evidence type="ECO:0000256" key="1">
    <source>
        <dbReference type="ARBA" id="ARBA00023015"/>
    </source>
</evidence>
<comment type="caution">
    <text evidence="5">The sequence shown here is derived from an EMBL/GenBank/DDBJ whole genome shotgun (WGS) entry which is preliminary data.</text>
</comment>
<evidence type="ECO:0000256" key="3">
    <source>
        <dbReference type="ARBA" id="ARBA00023163"/>
    </source>
</evidence>
<evidence type="ECO:0000259" key="4">
    <source>
        <dbReference type="PROSITE" id="PS50949"/>
    </source>
</evidence>
<dbReference type="Gene3D" id="1.10.10.10">
    <property type="entry name" value="Winged helix-like DNA-binding domain superfamily/Winged helix DNA-binding domain"/>
    <property type="match status" value="1"/>
</dbReference>
<feature type="domain" description="HTH gntR-type" evidence="4">
    <location>
        <begin position="33"/>
        <end position="100"/>
    </location>
</feature>
<dbReference type="SMART" id="SM00345">
    <property type="entry name" value="HTH_GNTR"/>
    <property type="match status" value="1"/>
</dbReference>
<dbReference type="InterPro" id="IPR000524">
    <property type="entry name" value="Tscrpt_reg_HTH_GntR"/>
</dbReference>
<dbReference type="EMBL" id="JACHMM010000001">
    <property type="protein sequence ID" value="MBB5786891.1"/>
    <property type="molecule type" value="Genomic_DNA"/>
</dbReference>
<dbReference type="PANTHER" id="PTHR43537">
    <property type="entry name" value="TRANSCRIPTIONAL REGULATOR, GNTR FAMILY"/>
    <property type="match status" value="1"/>
</dbReference>
<dbReference type="GO" id="GO:0003700">
    <property type="term" value="F:DNA-binding transcription factor activity"/>
    <property type="evidence" value="ECO:0007669"/>
    <property type="project" value="InterPro"/>
</dbReference>
<dbReference type="Pfam" id="PF07729">
    <property type="entry name" value="FCD"/>
    <property type="match status" value="1"/>
</dbReference>
<dbReference type="PANTHER" id="PTHR43537:SF41">
    <property type="entry name" value="TRANSCRIPTIONAL REGULATORY PROTEIN"/>
    <property type="match status" value="1"/>
</dbReference>
<keyword evidence="6" id="KW-1185">Reference proteome</keyword>
<accession>A0A7W9GNL7</accession>
<dbReference type="InterPro" id="IPR036388">
    <property type="entry name" value="WH-like_DNA-bd_sf"/>
</dbReference>
<reference evidence="5 6" key="1">
    <citation type="submission" date="2020-08" db="EMBL/GenBank/DDBJ databases">
        <title>Sequencing the genomes of 1000 actinobacteria strains.</title>
        <authorList>
            <person name="Klenk H.-P."/>
        </authorList>
    </citation>
    <scope>NUCLEOTIDE SEQUENCE [LARGE SCALE GENOMIC DNA]</scope>
    <source>
        <strain evidence="5 6">DSM 102122</strain>
    </source>
</reference>
<evidence type="ECO:0000256" key="2">
    <source>
        <dbReference type="ARBA" id="ARBA00023125"/>
    </source>
</evidence>
<dbReference type="SUPFAM" id="SSF46785">
    <property type="entry name" value="Winged helix' DNA-binding domain"/>
    <property type="match status" value="1"/>
</dbReference>
<gene>
    <name evidence="5" type="ORF">HD601_001466</name>
</gene>
<protein>
    <submittedName>
        <fullName evidence="5">DNA-binding GntR family transcriptional regulator</fullName>
    </submittedName>
</protein>
<dbReference type="Gene3D" id="1.20.120.530">
    <property type="entry name" value="GntR ligand-binding domain-like"/>
    <property type="match status" value="1"/>
</dbReference>
<dbReference type="InterPro" id="IPR011711">
    <property type="entry name" value="GntR_C"/>
</dbReference>
<dbReference type="SMART" id="SM00895">
    <property type="entry name" value="FCD"/>
    <property type="match status" value="1"/>
</dbReference>
<dbReference type="InterPro" id="IPR008920">
    <property type="entry name" value="TF_FadR/GntR_C"/>
</dbReference>
<keyword evidence="3" id="KW-0804">Transcription</keyword>
<keyword evidence="2 5" id="KW-0238">DNA-binding</keyword>
<dbReference type="SUPFAM" id="SSF48008">
    <property type="entry name" value="GntR ligand-binding domain-like"/>
    <property type="match status" value="1"/>
</dbReference>
<keyword evidence="1" id="KW-0805">Transcription regulation</keyword>
<dbReference type="CDD" id="cd07377">
    <property type="entry name" value="WHTH_GntR"/>
    <property type="match status" value="1"/>
</dbReference>